<feature type="non-terminal residue" evidence="3">
    <location>
        <position position="181"/>
    </location>
</feature>
<feature type="domain" description="DUF4795" evidence="2">
    <location>
        <begin position="1"/>
        <end position="180"/>
    </location>
</feature>
<dbReference type="PANTHER" id="PTHR46766">
    <property type="entry name" value="GLUTAMINE-RICH PROTEIN 2"/>
    <property type="match status" value="1"/>
</dbReference>
<feature type="coiled-coil region" evidence="1">
    <location>
        <begin position="33"/>
        <end position="106"/>
    </location>
</feature>
<reference evidence="3" key="1">
    <citation type="submission" date="2019-09" db="EMBL/GenBank/DDBJ databases">
        <title>Bird 10,000 Genomes (B10K) Project - Family phase.</title>
        <authorList>
            <person name="Zhang G."/>
        </authorList>
    </citation>
    <scope>NUCLEOTIDE SEQUENCE</scope>
    <source>
        <strain evidence="3">OUT-0060</strain>
        <tissue evidence="3">Blood</tissue>
    </source>
</reference>
<evidence type="ECO:0000256" key="1">
    <source>
        <dbReference type="SAM" id="Coils"/>
    </source>
</evidence>
<evidence type="ECO:0000313" key="4">
    <source>
        <dbReference type="Proteomes" id="UP000603793"/>
    </source>
</evidence>
<protein>
    <submittedName>
        <fullName evidence="3">QRIC2 protein</fullName>
    </submittedName>
</protein>
<sequence length="181" mass="21348">DQELREHMEMKFLQMQRDYEKLSFISGSLQKDSQQKQKAIEMLFQSLEKLQKEKADEQDMLAAMDMKADKAALGSKVNCSQFEENMEQLDERMQELQSQISGQKQHWDKVQQQFSDAMEEKLDRLELKAFCNQMEETWNRNIEELKNRLMRDKAAGIKKQLPVPFSCLSCDRMLTMQVPGQ</sequence>
<dbReference type="AlphaFoldDB" id="A0A851WC39"/>
<gene>
    <name evidence="3" type="primary">Qrich2_0</name>
    <name evidence="3" type="ORF">CORMON_R00749</name>
</gene>
<proteinExistence type="predicted"/>
<dbReference type="PANTHER" id="PTHR46766:SF1">
    <property type="entry name" value="GLUTAMINE-RICH PROTEIN 2"/>
    <property type="match status" value="1"/>
</dbReference>
<dbReference type="InterPro" id="IPR032013">
    <property type="entry name" value="DUF4795"/>
</dbReference>
<dbReference type="Pfam" id="PF16043">
    <property type="entry name" value="DUF4795"/>
    <property type="match status" value="1"/>
</dbReference>
<evidence type="ECO:0000259" key="2">
    <source>
        <dbReference type="Pfam" id="PF16043"/>
    </source>
</evidence>
<comment type="caution">
    <text evidence="3">The sequence shown here is derived from an EMBL/GenBank/DDBJ whole genome shotgun (WGS) entry which is preliminary data.</text>
</comment>
<evidence type="ECO:0000313" key="3">
    <source>
        <dbReference type="EMBL" id="NXD50472.1"/>
    </source>
</evidence>
<organism evidence="3 4">
    <name type="scientific">Corvus moneduloides</name>
    <name type="common">New Caledonian crow</name>
    <dbReference type="NCBI Taxonomy" id="1196302"/>
    <lineage>
        <taxon>Eukaryota</taxon>
        <taxon>Metazoa</taxon>
        <taxon>Chordata</taxon>
        <taxon>Craniata</taxon>
        <taxon>Vertebrata</taxon>
        <taxon>Euteleostomi</taxon>
        <taxon>Archelosauria</taxon>
        <taxon>Archosauria</taxon>
        <taxon>Dinosauria</taxon>
        <taxon>Saurischia</taxon>
        <taxon>Theropoda</taxon>
        <taxon>Coelurosauria</taxon>
        <taxon>Aves</taxon>
        <taxon>Neognathae</taxon>
        <taxon>Neoaves</taxon>
        <taxon>Telluraves</taxon>
        <taxon>Australaves</taxon>
        <taxon>Passeriformes</taxon>
        <taxon>Corvoidea</taxon>
        <taxon>Corvidae</taxon>
        <taxon>Corvus</taxon>
    </lineage>
</organism>
<name>A0A851WC39_CORMO</name>
<keyword evidence="1" id="KW-0175">Coiled coil</keyword>
<dbReference type="Proteomes" id="UP000603793">
    <property type="component" value="Unassembled WGS sequence"/>
</dbReference>
<dbReference type="EMBL" id="WBNF01000085">
    <property type="protein sequence ID" value="NXD50472.1"/>
    <property type="molecule type" value="Genomic_DNA"/>
</dbReference>
<feature type="non-terminal residue" evidence="3">
    <location>
        <position position="1"/>
    </location>
</feature>
<accession>A0A851WC39</accession>